<comment type="pathway">
    <text evidence="9">Amino-acid biosynthesis; L-arginine biosynthesis; N(2)-acetyl-L-ornithine from L-glutamate: step 1/4.</text>
</comment>
<dbReference type="KEGG" id="marq:MARGE09_P2020"/>
<comment type="subunit">
    <text evidence="2 9">Heterotetramer of two alpha and two beta chains.</text>
</comment>
<accession>A0AAN2BKA6</accession>
<feature type="binding site" evidence="9">
    <location>
        <position position="406"/>
    </location>
    <ligand>
        <name>substrate</name>
    </ligand>
</feature>
<feature type="binding site" evidence="9">
    <location>
        <position position="179"/>
    </location>
    <ligand>
        <name>substrate</name>
    </ligand>
</feature>
<feature type="binding site" evidence="9">
    <location>
        <position position="401"/>
    </location>
    <ligand>
        <name>substrate</name>
    </ligand>
</feature>
<dbReference type="EC" id="2.3.1.1" evidence="9"/>
<evidence type="ECO:0000256" key="8">
    <source>
        <dbReference type="ARBA" id="ARBA00049439"/>
    </source>
</evidence>
<keyword evidence="9" id="KW-0963">Cytoplasm</keyword>
<keyword evidence="6 9" id="KW-0068">Autocatalytic cleavage</keyword>
<dbReference type="EMBL" id="AP023086">
    <property type="protein sequence ID" value="BCD97819.1"/>
    <property type="molecule type" value="Genomic_DNA"/>
</dbReference>
<feature type="site" description="Cleavage; by autolysis" evidence="9">
    <location>
        <begin position="189"/>
        <end position="190"/>
    </location>
</feature>
<comment type="similarity">
    <text evidence="1 9">Belongs to the ArgJ family.</text>
</comment>
<evidence type="ECO:0000256" key="4">
    <source>
        <dbReference type="ARBA" id="ARBA00022605"/>
    </source>
</evidence>
<dbReference type="InterPro" id="IPR042195">
    <property type="entry name" value="ArgJ_beta_C"/>
</dbReference>
<organism evidence="10 11">
    <name type="scientific">Marinagarivorans cellulosilyticus</name>
    <dbReference type="NCBI Taxonomy" id="2721545"/>
    <lineage>
        <taxon>Bacteria</taxon>
        <taxon>Pseudomonadati</taxon>
        <taxon>Pseudomonadota</taxon>
        <taxon>Gammaproteobacteria</taxon>
        <taxon>Cellvibrionales</taxon>
        <taxon>Cellvibrionaceae</taxon>
        <taxon>Marinagarivorans</taxon>
    </lineage>
</organism>
<evidence type="ECO:0000256" key="7">
    <source>
        <dbReference type="ARBA" id="ARBA00023315"/>
    </source>
</evidence>
<comment type="pathway">
    <text evidence="9">Amino-acid biosynthesis; L-arginine biosynthesis; L-ornithine and N-acetyl-L-glutamate from L-glutamate and N(2)-acetyl-L-ornithine (cyclic): step 1/1.</text>
</comment>
<keyword evidence="4 9" id="KW-0028">Amino-acid biosynthesis</keyword>
<dbReference type="SUPFAM" id="SSF56266">
    <property type="entry name" value="DmpA/ArgJ-like"/>
    <property type="match status" value="1"/>
</dbReference>
<feature type="active site" description="Nucleophile" evidence="9">
    <location>
        <position position="190"/>
    </location>
</feature>
<dbReference type="NCBIfam" id="NF003802">
    <property type="entry name" value="PRK05388.1"/>
    <property type="match status" value="1"/>
</dbReference>
<comment type="subcellular location">
    <subcellularLocation>
        <location evidence="9">Cytoplasm</location>
    </subcellularLocation>
</comment>
<dbReference type="InterPro" id="IPR002813">
    <property type="entry name" value="Arg_biosynth_ArgJ"/>
</dbReference>
<dbReference type="Proteomes" id="UP001320119">
    <property type="component" value="Chromosome"/>
</dbReference>
<evidence type="ECO:0000256" key="3">
    <source>
        <dbReference type="ARBA" id="ARBA00022571"/>
    </source>
</evidence>
<keyword evidence="9" id="KW-0511">Multifunctional enzyme</keyword>
<reference evidence="10 11" key="1">
    <citation type="journal article" date="2022" name="IScience">
        <title>An ultrasensitive nanofiber-based assay for enzymatic hydrolysis and deep-sea microbial degradation of cellulose.</title>
        <authorList>
            <person name="Tsudome M."/>
            <person name="Tachioka M."/>
            <person name="Miyazaki M."/>
            <person name="Uchimura K."/>
            <person name="Tsuda M."/>
            <person name="Takaki Y."/>
            <person name="Deguchi S."/>
        </authorList>
    </citation>
    <scope>NUCLEOTIDE SEQUENCE [LARGE SCALE GENOMIC DNA]</scope>
    <source>
        <strain evidence="10 11">GE09</strain>
    </source>
</reference>
<feature type="site" description="Involved in the stabilization of negative charge on the oxyanion by the formation of the oxyanion hole" evidence="9">
    <location>
        <position position="116"/>
    </location>
</feature>
<keyword evidence="11" id="KW-1185">Reference proteome</keyword>
<proteinExistence type="inferred from homology"/>
<evidence type="ECO:0000256" key="6">
    <source>
        <dbReference type="ARBA" id="ARBA00022813"/>
    </source>
</evidence>
<dbReference type="GO" id="GO:0004358">
    <property type="term" value="F:L-glutamate N-acetyltransferase activity, acting on acetyl-L-ornithine as donor"/>
    <property type="evidence" value="ECO:0007669"/>
    <property type="project" value="UniProtKB-UniRule"/>
</dbReference>
<comment type="catalytic activity">
    <reaction evidence="8 9">
        <text>N(2)-acetyl-L-ornithine + L-glutamate = N-acetyl-L-glutamate + L-ornithine</text>
        <dbReference type="Rhea" id="RHEA:15349"/>
        <dbReference type="ChEBI" id="CHEBI:29985"/>
        <dbReference type="ChEBI" id="CHEBI:44337"/>
        <dbReference type="ChEBI" id="CHEBI:46911"/>
        <dbReference type="ChEBI" id="CHEBI:57805"/>
        <dbReference type="EC" id="2.3.1.35"/>
    </reaction>
</comment>
<evidence type="ECO:0000313" key="11">
    <source>
        <dbReference type="Proteomes" id="UP001320119"/>
    </source>
</evidence>
<keyword evidence="3 9" id="KW-0055">Arginine biosynthesis</keyword>
<dbReference type="Gene3D" id="3.10.20.340">
    <property type="entry name" value="ArgJ beta chain, C-terminal domain"/>
    <property type="match status" value="1"/>
</dbReference>
<dbReference type="InterPro" id="IPR016117">
    <property type="entry name" value="ArgJ-like_dom_sf"/>
</dbReference>
<evidence type="ECO:0000313" key="10">
    <source>
        <dbReference type="EMBL" id="BCD97819.1"/>
    </source>
</evidence>
<feature type="site" description="Involved in the stabilization of negative charge on the oxyanion by the formation of the oxyanion hole" evidence="9">
    <location>
        <position position="117"/>
    </location>
</feature>
<dbReference type="GO" id="GO:0005737">
    <property type="term" value="C:cytoplasm"/>
    <property type="evidence" value="ECO:0007669"/>
    <property type="project" value="UniProtKB-SubCell"/>
</dbReference>
<dbReference type="GO" id="GO:0004042">
    <property type="term" value="F:L-glutamate N-acetyltransferase activity"/>
    <property type="evidence" value="ECO:0007669"/>
    <property type="project" value="UniProtKB-UniRule"/>
</dbReference>
<dbReference type="NCBIfam" id="TIGR00120">
    <property type="entry name" value="ArgJ"/>
    <property type="match status" value="1"/>
</dbReference>
<feature type="binding site" evidence="9">
    <location>
        <position position="153"/>
    </location>
    <ligand>
        <name>substrate</name>
    </ligand>
</feature>
<keyword evidence="7 9" id="KW-0012">Acyltransferase</keyword>
<feature type="chain" id="PRO_5042649537" description="Arginine biosynthesis bifunctional protein ArgJ alpha chain" evidence="9">
    <location>
        <begin position="1"/>
        <end position="189"/>
    </location>
</feature>
<sequence>MAVGEHIWPVMHPIAGLTLGTASAGVKYAGRTDIVVMAIAEGAAVSGVFTQNAFCAAPVIVGRNHLSAGDIRYFLINSGNANACTGERGLADAESCCQAVATLGDIEARQVVPFSTGVIGEYLPVPKIVNALPAAMSSLSVNGWDAAAKAIMTTDTRPKGASVQFEHDGEVISVTGIAKGAGMIRPNMATMLAYIATDAVVAQPLLDDMVKRAADQSFNRISIDGDTSTNDSCLLVATGQAGLPMLSDPAGELYDKLMAAVTDVHRQLALGIVRDGEGASKCISVAVTQGGNKEECLKVAYAIAHSPLVKTALFASDPNWGRIICAVGYAGVRALDTQKVNVYLDDVCIVRAGQRAQEYTEEQGQAVVDQAEFSVRVELGRGHSSDEVWTTDLSHDYVTINAEYRS</sequence>
<dbReference type="FunFam" id="3.10.20.340:FF:000001">
    <property type="entry name" value="Arginine biosynthesis bifunctional protein ArgJ, chloroplastic"/>
    <property type="match status" value="1"/>
</dbReference>
<dbReference type="EC" id="2.3.1.35" evidence="9"/>
<feature type="chain" id="PRO_5042649536" description="Arginine biosynthesis bifunctional protein ArgJ beta chain" evidence="9">
    <location>
        <begin position="190"/>
        <end position="406"/>
    </location>
</feature>
<comment type="function">
    <text evidence="9">Catalyzes two activities which are involved in the cyclic version of arginine biosynthesis: the synthesis of N-acetylglutamate from glutamate and acetyl-CoA as the acetyl donor, and of ornithine by transacetylation between N(2)-acetylornithine and glutamate.</text>
</comment>
<evidence type="ECO:0000256" key="1">
    <source>
        <dbReference type="ARBA" id="ARBA00006774"/>
    </source>
</evidence>
<dbReference type="PANTHER" id="PTHR23100:SF0">
    <property type="entry name" value="ARGININE BIOSYNTHESIS BIFUNCTIONAL PROTEIN ARGJ, MITOCHONDRIAL"/>
    <property type="match status" value="1"/>
</dbReference>
<comment type="catalytic activity">
    <reaction evidence="9">
        <text>L-glutamate + acetyl-CoA = N-acetyl-L-glutamate + CoA + H(+)</text>
        <dbReference type="Rhea" id="RHEA:24292"/>
        <dbReference type="ChEBI" id="CHEBI:15378"/>
        <dbReference type="ChEBI" id="CHEBI:29985"/>
        <dbReference type="ChEBI" id="CHEBI:44337"/>
        <dbReference type="ChEBI" id="CHEBI:57287"/>
        <dbReference type="ChEBI" id="CHEBI:57288"/>
        <dbReference type="EC" id="2.3.1.1"/>
    </reaction>
</comment>
<evidence type="ECO:0000256" key="9">
    <source>
        <dbReference type="HAMAP-Rule" id="MF_01106"/>
    </source>
</evidence>
<gene>
    <name evidence="9" type="primary">argJ</name>
    <name evidence="10" type="ORF">MARGE09_P2020</name>
</gene>
<dbReference type="Gene3D" id="3.60.70.12">
    <property type="entry name" value="L-amino peptidase D-ALA esterase/amidase"/>
    <property type="match status" value="1"/>
</dbReference>
<keyword evidence="5 9" id="KW-0808">Transferase</keyword>
<dbReference type="HAMAP" id="MF_01106">
    <property type="entry name" value="ArgJ"/>
    <property type="match status" value="1"/>
</dbReference>
<dbReference type="CDD" id="cd02152">
    <property type="entry name" value="OAT"/>
    <property type="match status" value="1"/>
</dbReference>
<feature type="binding site" evidence="9">
    <location>
        <position position="190"/>
    </location>
    <ligand>
        <name>substrate</name>
    </ligand>
</feature>
<evidence type="ECO:0000256" key="2">
    <source>
        <dbReference type="ARBA" id="ARBA00011475"/>
    </source>
</evidence>
<evidence type="ECO:0000256" key="5">
    <source>
        <dbReference type="ARBA" id="ARBA00022679"/>
    </source>
</evidence>
<protein>
    <recommendedName>
        <fullName evidence="9">Arginine biosynthesis bifunctional protein ArgJ</fullName>
    </recommendedName>
    <domain>
        <recommendedName>
            <fullName evidence="9">Glutamate N-acetyltransferase</fullName>
            <ecNumber evidence="9">2.3.1.35</ecNumber>
        </recommendedName>
        <alternativeName>
            <fullName evidence="9">Ornithine acetyltransferase</fullName>
            <shortName evidence="9">OATase</shortName>
        </alternativeName>
        <alternativeName>
            <fullName evidence="9">Ornithine transacetylase</fullName>
        </alternativeName>
    </domain>
    <domain>
        <recommendedName>
            <fullName evidence="9">Amino-acid acetyltransferase</fullName>
            <ecNumber evidence="9">2.3.1.1</ecNumber>
        </recommendedName>
        <alternativeName>
            <fullName evidence="9">N-acetylglutamate synthase</fullName>
            <shortName evidence="9">AGSase</shortName>
        </alternativeName>
    </domain>
    <component>
        <recommendedName>
            <fullName evidence="9">Arginine biosynthesis bifunctional protein ArgJ alpha chain</fullName>
        </recommendedName>
    </component>
    <component>
        <recommendedName>
            <fullName evidence="9">Arginine biosynthesis bifunctional protein ArgJ beta chain</fullName>
        </recommendedName>
    </component>
</protein>
<dbReference type="Pfam" id="PF01960">
    <property type="entry name" value="ArgJ"/>
    <property type="match status" value="1"/>
</dbReference>
<dbReference type="AlphaFoldDB" id="A0AAN2BKA6"/>
<dbReference type="RefSeq" id="WP_236987298.1">
    <property type="nucleotide sequence ID" value="NZ_AP023086.1"/>
</dbReference>
<dbReference type="PANTHER" id="PTHR23100">
    <property type="entry name" value="ARGININE BIOSYNTHESIS BIFUNCTIONAL PROTEIN ARGJ"/>
    <property type="match status" value="1"/>
</dbReference>
<dbReference type="GO" id="GO:0006526">
    <property type="term" value="P:L-arginine biosynthetic process"/>
    <property type="evidence" value="ECO:0007669"/>
    <property type="project" value="UniProtKB-UniRule"/>
</dbReference>
<name>A0AAN2BKA6_9GAMM</name>
<feature type="binding site" evidence="9">
    <location>
        <position position="277"/>
    </location>
    <ligand>
        <name>substrate</name>
    </ligand>
</feature>
<dbReference type="GO" id="GO:0006592">
    <property type="term" value="P:ornithine biosynthetic process"/>
    <property type="evidence" value="ECO:0007669"/>
    <property type="project" value="TreeGrafter"/>
</dbReference>
<dbReference type="FunFam" id="3.60.70.12:FF:000001">
    <property type="entry name" value="Arginine biosynthesis bifunctional protein ArgJ, chloroplastic"/>
    <property type="match status" value="1"/>
</dbReference>